<feature type="transmembrane region" description="Helical" evidence="7">
    <location>
        <begin position="40"/>
        <end position="68"/>
    </location>
</feature>
<keyword evidence="7" id="KW-1133">Transmembrane helix</keyword>
<protein>
    <submittedName>
        <fullName evidence="9">Zn-dependent protease</fullName>
    </submittedName>
</protein>
<proteinExistence type="inferred from homology"/>
<comment type="caution">
    <text evidence="9">The sequence shown here is derived from an EMBL/GenBank/DDBJ whole genome shotgun (WGS) entry which is preliminary data.</text>
</comment>
<dbReference type="Pfam" id="PF01435">
    <property type="entry name" value="Peptidase_M48"/>
    <property type="match status" value="1"/>
</dbReference>
<feature type="domain" description="Peptidase M48" evidence="8">
    <location>
        <begin position="143"/>
        <end position="218"/>
    </location>
</feature>
<organism evidence="9 10">
    <name type="scientific">Corynebacterium glutamicum</name>
    <name type="common">Brevibacterium saccharolyticum</name>
    <dbReference type="NCBI Taxonomy" id="1718"/>
    <lineage>
        <taxon>Bacteria</taxon>
        <taxon>Bacillati</taxon>
        <taxon>Actinomycetota</taxon>
        <taxon>Actinomycetes</taxon>
        <taxon>Mycobacteriales</taxon>
        <taxon>Corynebacteriaceae</taxon>
        <taxon>Corynebacterium</taxon>
    </lineage>
</organism>
<keyword evidence="5 6" id="KW-0482">Metalloprotease</keyword>
<feature type="transmembrane region" description="Helical" evidence="7">
    <location>
        <begin position="6"/>
        <end position="28"/>
    </location>
</feature>
<dbReference type="EMBL" id="LOQT01000015">
    <property type="protein sequence ID" value="OKX82588.1"/>
    <property type="molecule type" value="Genomic_DNA"/>
</dbReference>
<evidence type="ECO:0000256" key="1">
    <source>
        <dbReference type="ARBA" id="ARBA00022670"/>
    </source>
</evidence>
<dbReference type="CDD" id="cd07326">
    <property type="entry name" value="M56_BlaR1_MecR1_like"/>
    <property type="match status" value="1"/>
</dbReference>
<dbReference type="InterPro" id="IPR001915">
    <property type="entry name" value="Peptidase_M48"/>
</dbReference>
<comment type="cofactor">
    <cofactor evidence="6">
        <name>Zn(2+)</name>
        <dbReference type="ChEBI" id="CHEBI:29105"/>
    </cofactor>
    <text evidence="6">Binds 1 zinc ion per subunit.</text>
</comment>
<feature type="transmembrane region" description="Helical" evidence="7">
    <location>
        <begin position="104"/>
        <end position="127"/>
    </location>
</feature>
<evidence type="ECO:0000256" key="7">
    <source>
        <dbReference type="SAM" id="Phobius"/>
    </source>
</evidence>
<dbReference type="InterPro" id="IPR052173">
    <property type="entry name" value="Beta-lactam_resp_regulator"/>
</dbReference>
<keyword evidence="7" id="KW-0812">Transmembrane</keyword>
<keyword evidence="4 6" id="KW-0862">Zinc</keyword>
<dbReference type="GO" id="GO:0006508">
    <property type="term" value="P:proteolysis"/>
    <property type="evidence" value="ECO:0007669"/>
    <property type="project" value="UniProtKB-KW"/>
</dbReference>
<reference evidence="9 10" key="1">
    <citation type="submission" date="2015-12" db="EMBL/GenBank/DDBJ databases">
        <title>Genome sequence of Corynebacterium AS 1.542.</title>
        <authorList>
            <person name="Yang J."/>
            <person name="Yang S."/>
        </authorList>
    </citation>
    <scope>NUCLEOTIDE SEQUENCE [LARGE SCALE GENOMIC DNA]</scope>
    <source>
        <strain evidence="9 10">AS 1.542</strain>
    </source>
</reference>
<dbReference type="Proteomes" id="UP000186091">
    <property type="component" value="Unassembled WGS sequence"/>
</dbReference>
<accession>A0AB36ICG3</accession>
<dbReference type="PANTHER" id="PTHR34978:SF3">
    <property type="entry name" value="SLR0241 PROTEIN"/>
    <property type="match status" value="1"/>
</dbReference>
<evidence type="ECO:0000313" key="9">
    <source>
        <dbReference type="EMBL" id="OKX82588.1"/>
    </source>
</evidence>
<evidence type="ECO:0000256" key="2">
    <source>
        <dbReference type="ARBA" id="ARBA00022723"/>
    </source>
</evidence>
<dbReference type="GO" id="GO:0046872">
    <property type="term" value="F:metal ion binding"/>
    <property type="evidence" value="ECO:0007669"/>
    <property type="project" value="UniProtKB-KW"/>
</dbReference>
<keyword evidence="2" id="KW-0479">Metal-binding</keyword>
<evidence type="ECO:0000313" key="10">
    <source>
        <dbReference type="Proteomes" id="UP000186091"/>
    </source>
</evidence>
<keyword evidence="1 6" id="KW-0645">Protease</keyword>
<keyword evidence="3 6" id="KW-0378">Hydrolase</keyword>
<dbReference type="AlphaFoldDB" id="A0AB36ICG3"/>
<name>A0AB36ICG3_CORGT</name>
<evidence type="ECO:0000256" key="3">
    <source>
        <dbReference type="ARBA" id="ARBA00022801"/>
    </source>
</evidence>
<dbReference type="PANTHER" id="PTHR34978">
    <property type="entry name" value="POSSIBLE SENSOR-TRANSDUCER PROTEIN BLAR"/>
    <property type="match status" value="1"/>
</dbReference>
<sequence>MTAASALTAVLIIGISLAVIGFFGPALLRHAAPALAKTPRLAVALLVGGILIWPTTLLALSLALAWVLAGPALLPEKAALVCEQCLTAANPFSVESIQTALPTVLLLVIPTVIAAMCTVGIAAQFLARVRCSRSTAARVQHEAYRRPLLGYNVSVVQDHRPWALTFSPRLGGIALSSGAIDQLADDELAAVLAHEQAHMDQRHHIVTALADSIAAQLRWVPFIREAAEILPDYLEIAADQQACRKVNITALVRALLVLGEKKIPTGTIGSAAGTLFAAGPGRISHLVGSSTGRKGYVPALAAGSQILLLGTVSVIVLLSYAIALLTGCSLPS</sequence>
<evidence type="ECO:0000256" key="6">
    <source>
        <dbReference type="RuleBase" id="RU003983"/>
    </source>
</evidence>
<feature type="transmembrane region" description="Helical" evidence="7">
    <location>
        <begin position="306"/>
        <end position="326"/>
    </location>
</feature>
<evidence type="ECO:0000256" key="5">
    <source>
        <dbReference type="ARBA" id="ARBA00023049"/>
    </source>
</evidence>
<comment type="similarity">
    <text evidence="6">Belongs to the peptidase M48 family.</text>
</comment>
<dbReference type="RefSeq" id="WP_003855359.1">
    <property type="nucleotide sequence ID" value="NZ_JAAOYN010000001.1"/>
</dbReference>
<evidence type="ECO:0000256" key="4">
    <source>
        <dbReference type="ARBA" id="ARBA00022833"/>
    </source>
</evidence>
<evidence type="ECO:0000259" key="8">
    <source>
        <dbReference type="Pfam" id="PF01435"/>
    </source>
</evidence>
<dbReference type="GO" id="GO:0004222">
    <property type="term" value="F:metalloendopeptidase activity"/>
    <property type="evidence" value="ECO:0007669"/>
    <property type="project" value="InterPro"/>
</dbReference>
<dbReference type="Gene3D" id="3.30.2010.10">
    <property type="entry name" value="Metalloproteases ('zincins'), catalytic domain"/>
    <property type="match status" value="1"/>
</dbReference>
<gene>
    <name evidence="9" type="ORF">AUP69_06780</name>
</gene>
<keyword evidence="7" id="KW-0472">Membrane</keyword>